<dbReference type="VEuPathDB" id="FungiDB:MCYG_01546"/>
<name>C5FHI7_ARTOC</name>
<keyword evidence="2" id="KW-1185">Reference proteome</keyword>
<dbReference type="STRING" id="554155.C5FHI7"/>
<dbReference type="HOGENOM" id="CLU_930569_0_0_1"/>
<dbReference type="RefSeq" id="XP_002848612.1">
    <property type="nucleotide sequence ID" value="XM_002848566.1"/>
</dbReference>
<sequence length="299" mass="33908">MAGLDYYEEYQKGLRHALSWKDLAEEEYYTEPTTLDQQYIPVFQELQTIKRQSRTVAHIEEELGLKLMDRYINMSQTPTSWRGVWCHLTGAWYTAKYVRAANLVPKTPRGDELKHLFGVGEVFLEDPRNGITLWRTLEQGLDNGTIAIILRAELDDVYGNWAAKSLHSLPTIAPLRGIVRICHSAKRASPHQLAAERLVIFDRYLSFHFAITSLYAKKRGDTQWVENIESRKILWASMGPYLAVSLGRDISGLELPNEFIMGKTFDLPAPAPENDLALAASLRAAMIRSTRAADEGNGR</sequence>
<evidence type="ECO:0000313" key="1">
    <source>
        <dbReference type="EMBL" id="EEQ28727.1"/>
    </source>
</evidence>
<evidence type="ECO:0008006" key="3">
    <source>
        <dbReference type="Google" id="ProtNLM"/>
    </source>
</evidence>
<dbReference type="GeneID" id="9230750"/>
<evidence type="ECO:0000313" key="2">
    <source>
        <dbReference type="Proteomes" id="UP000002035"/>
    </source>
</evidence>
<protein>
    <recommendedName>
        <fullName evidence="3">HNH nuclease domain-containing protein</fullName>
    </recommendedName>
</protein>
<organism evidence="1 2">
    <name type="scientific">Arthroderma otae (strain ATCC MYA-4605 / CBS 113480)</name>
    <name type="common">Microsporum canis</name>
    <dbReference type="NCBI Taxonomy" id="554155"/>
    <lineage>
        <taxon>Eukaryota</taxon>
        <taxon>Fungi</taxon>
        <taxon>Dikarya</taxon>
        <taxon>Ascomycota</taxon>
        <taxon>Pezizomycotina</taxon>
        <taxon>Eurotiomycetes</taxon>
        <taxon>Eurotiomycetidae</taxon>
        <taxon>Onygenales</taxon>
        <taxon>Arthrodermataceae</taxon>
        <taxon>Microsporum</taxon>
    </lineage>
</organism>
<gene>
    <name evidence="1" type="ORF">MCYG_01546</name>
</gene>
<dbReference type="EMBL" id="DS995702">
    <property type="protein sequence ID" value="EEQ28727.1"/>
    <property type="molecule type" value="Genomic_DNA"/>
</dbReference>
<dbReference type="Proteomes" id="UP000002035">
    <property type="component" value="Unassembled WGS sequence"/>
</dbReference>
<reference evidence="2" key="1">
    <citation type="journal article" date="2012" name="MBio">
        <title>Comparative genome analysis of Trichophyton rubrum and related dermatophytes reveals candidate genes involved in infection.</title>
        <authorList>
            <person name="Martinez D.A."/>
            <person name="Oliver B.G."/>
            <person name="Graeser Y."/>
            <person name="Goldberg J.M."/>
            <person name="Li W."/>
            <person name="Martinez-Rossi N.M."/>
            <person name="Monod M."/>
            <person name="Shelest E."/>
            <person name="Barton R.C."/>
            <person name="Birch E."/>
            <person name="Brakhage A.A."/>
            <person name="Chen Z."/>
            <person name="Gurr S.J."/>
            <person name="Heiman D."/>
            <person name="Heitman J."/>
            <person name="Kosti I."/>
            <person name="Rossi A."/>
            <person name="Saif S."/>
            <person name="Samalova M."/>
            <person name="Saunders C.W."/>
            <person name="Shea T."/>
            <person name="Summerbell R.C."/>
            <person name="Xu J."/>
            <person name="Young S."/>
            <person name="Zeng Q."/>
            <person name="Birren B.W."/>
            <person name="Cuomo C.A."/>
            <person name="White T.C."/>
        </authorList>
    </citation>
    <scope>NUCLEOTIDE SEQUENCE [LARGE SCALE GENOMIC DNA]</scope>
    <source>
        <strain evidence="2">ATCC MYA-4605 / CBS 113480</strain>
    </source>
</reference>
<proteinExistence type="predicted"/>
<dbReference type="AlphaFoldDB" id="C5FHI7"/>
<dbReference type="OrthoDB" id="5386595at2759"/>
<accession>C5FHI7</accession>